<keyword evidence="4 7" id="KW-0812">Transmembrane</keyword>
<feature type="transmembrane region" description="Helical" evidence="7">
    <location>
        <begin position="104"/>
        <end position="126"/>
    </location>
</feature>
<dbReference type="EMBL" id="CAUOFW020001725">
    <property type="protein sequence ID" value="CAK9148086.1"/>
    <property type="molecule type" value="Genomic_DNA"/>
</dbReference>
<feature type="transmembrane region" description="Helical" evidence="7">
    <location>
        <begin position="571"/>
        <end position="594"/>
    </location>
</feature>
<comment type="similarity">
    <text evidence="7">Belongs to the inorganic phosphate transporter (PiT) (TC 2.A.20) family.</text>
</comment>
<dbReference type="Pfam" id="PF01384">
    <property type="entry name" value="PHO4"/>
    <property type="match status" value="1"/>
</dbReference>
<reference evidence="8 9" key="1">
    <citation type="submission" date="2024-02" db="EMBL/GenBank/DDBJ databases">
        <authorList>
            <person name="Vignale AGUSTIN F."/>
            <person name="Sosa J E."/>
            <person name="Modenutti C."/>
        </authorList>
    </citation>
    <scope>NUCLEOTIDE SEQUENCE [LARGE SCALE GENOMIC DNA]</scope>
</reference>
<comment type="subcellular location">
    <subcellularLocation>
        <location evidence="1 7">Membrane</location>
        <topology evidence="1 7">Multi-pass membrane protein</topology>
    </subcellularLocation>
</comment>
<name>A0ABC8RSW6_9AQUA</name>
<evidence type="ECO:0000313" key="8">
    <source>
        <dbReference type="EMBL" id="CAK9148086.1"/>
    </source>
</evidence>
<evidence type="ECO:0000256" key="6">
    <source>
        <dbReference type="ARBA" id="ARBA00023136"/>
    </source>
</evidence>
<feature type="transmembrane region" description="Helical" evidence="7">
    <location>
        <begin position="208"/>
        <end position="232"/>
    </location>
</feature>
<evidence type="ECO:0000256" key="7">
    <source>
        <dbReference type="RuleBase" id="RU363058"/>
    </source>
</evidence>
<accession>A0ABC8RSW6</accession>
<feature type="transmembrane region" description="Helical" evidence="7">
    <location>
        <begin position="138"/>
        <end position="156"/>
    </location>
</feature>
<keyword evidence="3 7" id="KW-0592">Phosphate transport</keyword>
<comment type="caution">
    <text evidence="8">The sequence shown here is derived from an EMBL/GenBank/DDBJ whole genome shotgun (WGS) entry which is preliminary data.</text>
</comment>
<dbReference type="PANTHER" id="PTHR11101">
    <property type="entry name" value="PHOSPHATE TRANSPORTER"/>
    <property type="match status" value="1"/>
</dbReference>
<sequence length="604" mass="66782">MSTDDRTTTTTVDLAIRVVGKWKDTYRWIPIFGTIAAIAMAFSAGANNLTAPFSTPIGSGALTFLKASIMACVIYVPGAAFASHSTVNGLFSDFLKEHQPSEGFLMWSLVVVLITATMWLALATYYELPVSSQQSTQGAVLGTMLVNDGFGFMPLWNKNENHNFNGGGLLRIFLEWTVAPLIACFCAFCLFTVMKASLLCHENAEKRILIFLPIYYGIAAGLLCLFIIFQSIKWQVIPVFVTVYSWTAIVAIALATLIGALLTLVVVVPLARQRLDIVRSLQAMKKKNSIDQQCIEIHDTTHSAKANNGEEEFEEALRNFMQRTVLDTVYEEDERSLASTEAIADNEQVQSISQSTTGKSTPFRKLLESTPNRLVQSRNFQKIEKTRRRENANKLFRDIIRSSFFPVIDYDRHTLIRHALAEKFDDLEDFFGFPQLLASCIFALIQSASEVAALVSPIGAILDVFTHRTKYSGNGEDVGSLDVIWWLRAGGGLSASMGFFLCGWRLTQCLGSKLTYISNSRGLVSQFSTVATMIMLSRMNLPVSSVHAFVGSLVGVGIADEPRNVNWRLLLKFLCGWIFTIVFCCAVACGIYAASIHSPAYVVP</sequence>
<evidence type="ECO:0000256" key="4">
    <source>
        <dbReference type="ARBA" id="ARBA00022692"/>
    </source>
</evidence>
<evidence type="ECO:0000256" key="1">
    <source>
        <dbReference type="ARBA" id="ARBA00004141"/>
    </source>
</evidence>
<feature type="transmembrane region" description="Helical" evidence="7">
    <location>
        <begin position="244"/>
        <end position="271"/>
    </location>
</feature>
<dbReference type="GO" id="GO:0006817">
    <property type="term" value="P:phosphate ion transport"/>
    <property type="evidence" value="ECO:0007669"/>
    <property type="project" value="UniProtKB-KW"/>
</dbReference>
<evidence type="ECO:0000313" key="9">
    <source>
        <dbReference type="Proteomes" id="UP001642360"/>
    </source>
</evidence>
<proteinExistence type="inferred from homology"/>
<protein>
    <recommendedName>
        <fullName evidence="7">Phosphate transporter</fullName>
    </recommendedName>
</protein>
<evidence type="ECO:0000256" key="3">
    <source>
        <dbReference type="ARBA" id="ARBA00022592"/>
    </source>
</evidence>
<dbReference type="InterPro" id="IPR001204">
    <property type="entry name" value="Phos_transporter"/>
</dbReference>
<keyword evidence="5 7" id="KW-1133">Transmembrane helix</keyword>
<organism evidence="8 9">
    <name type="scientific">Ilex paraguariensis</name>
    <name type="common">yerba mate</name>
    <dbReference type="NCBI Taxonomy" id="185542"/>
    <lineage>
        <taxon>Eukaryota</taxon>
        <taxon>Viridiplantae</taxon>
        <taxon>Streptophyta</taxon>
        <taxon>Embryophyta</taxon>
        <taxon>Tracheophyta</taxon>
        <taxon>Spermatophyta</taxon>
        <taxon>Magnoliopsida</taxon>
        <taxon>eudicotyledons</taxon>
        <taxon>Gunneridae</taxon>
        <taxon>Pentapetalae</taxon>
        <taxon>asterids</taxon>
        <taxon>campanulids</taxon>
        <taxon>Aquifoliales</taxon>
        <taxon>Aquifoliaceae</taxon>
        <taxon>Ilex</taxon>
    </lineage>
</organism>
<feature type="transmembrane region" description="Helical" evidence="7">
    <location>
        <begin position="176"/>
        <end position="196"/>
    </location>
</feature>
<gene>
    <name evidence="8" type="ORF">ILEXP_LOCUS16016</name>
</gene>
<feature type="transmembrane region" description="Helical" evidence="7">
    <location>
        <begin position="28"/>
        <end position="49"/>
    </location>
</feature>
<dbReference type="AlphaFoldDB" id="A0ABC8RSW6"/>
<comment type="function">
    <text evidence="7">Sodium-phosphate symporter.</text>
</comment>
<evidence type="ECO:0000256" key="2">
    <source>
        <dbReference type="ARBA" id="ARBA00022448"/>
    </source>
</evidence>
<evidence type="ECO:0000256" key="5">
    <source>
        <dbReference type="ARBA" id="ARBA00022989"/>
    </source>
</evidence>
<keyword evidence="9" id="KW-1185">Reference proteome</keyword>
<dbReference type="GO" id="GO:0016020">
    <property type="term" value="C:membrane"/>
    <property type="evidence" value="ECO:0007669"/>
    <property type="project" value="UniProtKB-SubCell"/>
</dbReference>
<keyword evidence="6 7" id="KW-0472">Membrane</keyword>
<feature type="transmembrane region" description="Helical" evidence="7">
    <location>
        <begin position="61"/>
        <end position="84"/>
    </location>
</feature>
<dbReference type="Proteomes" id="UP001642360">
    <property type="component" value="Unassembled WGS sequence"/>
</dbReference>
<keyword evidence="2 7" id="KW-0813">Transport</keyword>
<dbReference type="PANTHER" id="PTHR11101:SF89">
    <property type="entry name" value="PHOSPHATE TRANSPORTER"/>
    <property type="match status" value="1"/>
</dbReference>